<dbReference type="PANTHER" id="PTHR45586:SF1">
    <property type="entry name" value="LIPOPOLYSACCHARIDE ASSEMBLY PROTEIN B"/>
    <property type="match status" value="1"/>
</dbReference>
<protein>
    <submittedName>
        <fullName evidence="5">Flp pilus assembly protein TadD, contains TPR repeats</fullName>
    </submittedName>
</protein>
<accession>A0A1G9U0Z1</accession>
<keyword evidence="2 3" id="KW-0802">TPR repeat</keyword>
<dbReference type="InterPro" id="IPR011990">
    <property type="entry name" value="TPR-like_helical_dom_sf"/>
</dbReference>
<sequence length="390" mass="45718">MPFPLPLSYSRPVKNIVLLALVFVIKAEAQTSAFTTADSLYMLGDYTQAINTYAQVGSQQSALQIARAYNAIGNFDKSVAQYEGILKEHPTLQIARFELGKLYLKTKQAEKGKSLFEKLSEENNDNPEYLYYLAESLQWLKKTDESVLAYQKAVGLDSTHLRSLFQLGKYYVAQKEKDSALTYVDMGLRFYEKDVALINLKALAYYNNDEFGKAAPWFERLLELGERKEYIYYKLAICQYHMWEFEKAKTNYHVLLDIDDSNPDYYFNLGHVFFKDRMLDSAQYYIKLSKEVQEVNFAREYESLARIAAVQEKPEESIKYYKLSLKEDPDNMRVFYQVCFLSDQHLKDPKVKLEYYESFIKKFGNEQRYFSEMVSKRIKELKQEIHFGSN</sequence>
<dbReference type="OrthoDB" id="9810596at2"/>
<keyword evidence="4" id="KW-0732">Signal</keyword>
<dbReference type="InterPro" id="IPR051012">
    <property type="entry name" value="CellSynth/LPSAsmb/PSIAsmb"/>
</dbReference>
<proteinExistence type="predicted"/>
<dbReference type="SUPFAM" id="SSF48452">
    <property type="entry name" value="TPR-like"/>
    <property type="match status" value="2"/>
</dbReference>
<dbReference type="Gene3D" id="1.25.40.10">
    <property type="entry name" value="Tetratricopeptide repeat domain"/>
    <property type="match status" value="1"/>
</dbReference>
<evidence type="ECO:0000313" key="6">
    <source>
        <dbReference type="Proteomes" id="UP000199440"/>
    </source>
</evidence>
<organism evidence="5 6">
    <name type="scientific">Kriegella aquimaris</name>
    <dbReference type="NCBI Taxonomy" id="192904"/>
    <lineage>
        <taxon>Bacteria</taxon>
        <taxon>Pseudomonadati</taxon>
        <taxon>Bacteroidota</taxon>
        <taxon>Flavobacteriia</taxon>
        <taxon>Flavobacteriales</taxon>
        <taxon>Flavobacteriaceae</taxon>
        <taxon>Kriegella</taxon>
    </lineage>
</organism>
<reference evidence="5 6" key="1">
    <citation type="submission" date="2016-10" db="EMBL/GenBank/DDBJ databases">
        <authorList>
            <person name="de Groot N.N."/>
        </authorList>
    </citation>
    <scope>NUCLEOTIDE SEQUENCE [LARGE SCALE GENOMIC DNA]</scope>
    <source>
        <strain evidence="5 6">DSM 19886</strain>
    </source>
</reference>
<dbReference type="InterPro" id="IPR019734">
    <property type="entry name" value="TPR_rpt"/>
</dbReference>
<name>A0A1G9U0Z1_9FLAO</name>
<feature type="repeat" description="TPR" evidence="3">
    <location>
        <begin position="298"/>
        <end position="331"/>
    </location>
</feature>
<feature type="chain" id="PRO_5011535357" evidence="4">
    <location>
        <begin position="30"/>
        <end position="390"/>
    </location>
</feature>
<dbReference type="PANTHER" id="PTHR45586">
    <property type="entry name" value="TPR REPEAT-CONTAINING PROTEIN PA4667"/>
    <property type="match status" value="1"/>
</dbReference>
<evidence type="ECO:0000256" key="1">
    <source>
        <dbReference type="ARBA" id="ARBA00022737"/>
    </source>
</evidence>
<evidence type="ECO:0000313" key="5">
    <source>
        <dbReference type="EMBL" id="SDM53483.1"/>
    </source>
</evidence>
<gene>
    <name evidence="5" type="ORF">SAMN04488514_11065</name>
</gene>
<dbReference type="SMART" id="SM00028">
    <property type="entry name" value="TPR"/>
    <property type="match status" value="8"/>
</dbReference>
<dbReference type="Proteomes" id="UP000199440">
    <property type="component" value="Unassembled WGS sequence"/>
</dbReference>
<dbReference type="AlphaFoldDB" id="A0A1G9U0Z1"/>
<dbReference type="PROSITE" id="PS50005">
    <property type="entry name" value="TPR"/>
    <property type="match status" value="1"/>
</dbReference>
<dbReference type="STRING" id="192904.SAMN04488514_11065"/>
<evidence type="ECO:0000256" key="4">
    <source>
        <dbReference type="SAM" id="SignalP"/>
    </source>
</evidence>
<dbReference type="EMBL" id="FNGV01000010">
    <property type="protein sequence ID" value="SDM53483.1"/>
    <property type="molecule type" value="Genomic_DNA"/>
</dbReference>
<dbReference type="Pfam" id="PF13174">
    <property type="entry name" value="TPR_6"/>
    <property type="match status" value="1"/>
</dbReference>
<dbReference type="Pfam" id="PF14559">
    <property type="entry name" value="TPR_19"/>
    <property type="match status" value="1"/>
</dbReference>
<evidence type="ECO:0000256" key="3">
    <source>
        <dbReference type="PROSITE-ProRule" id="PRU00339"/>
    </source>
</evidence>
<feature type="signal peptide" evidence="4">
    <location>
        <begin position="1"/>
        <end position="29"/>
    </location>
</feature>
<keyword evidence="1" id="KW-0677">Repeat</keyword>
<keyword evidence="6" id="KW-1185">Reference proteome</keyword>
<evidence type="ECO:0000256" key="2">
    <source>
        <dbReference type="ARBA" id="ARBA00022803"/>
    </source>
</evidence>